<protein>
    <submittedName>
        <fullName evidence="1">Uncharacterized protein</fullName>
    </submittedName>
</protein>
<proteinExistence type="predicted"/>
<reference evidence="1 2" key="1">
    <citation type="submission" date="2015-01" db="EMBL/GenBank/DDBJ databases">
        <title>Evolution of Trichinella species and genotypes.</title>
        <authorList>
            <person name="Korhonen P.K."/>
            <person name="Edoardo P."/>
            <person name="Giuseppe L.R."/>
            <person name="Gasser R.B."/>
        </authorList>
    </citation>
    <scope>NUCLEOTIDE SEQUENCE [LARGE SCALE GENOMIC DNA]</scope>
    <source>
        <strain evidence="1">ISS120</strain>
    </source>
</reference>
<dbReference type="EMBL" id="JYDI01000198">
    <property type="protein sequence ID" value="KRY48739.1"/>
    <property type="molecule type" value="Genomic_DNA"/>
</dbReference>
<evidence type="ECO:0000313" key="1">
    <source>
        <dbReference type="EMBL" id="KRY48739.1"/>
    </source>
</evidence>
<name>A0A0V1CJ21_TRIBR</name>
<accession>A0A0V1CJ21</accession>
<evidence type="ECO:0000313" key="2">
    <source>
        <dbReference type="Proteomes" id="UP000054653"/>
    </source>
</evidence>
<comment type="caution">
    <text evidence="1">The sequence shown here is derived from an EMBL/GenBank/DDBJ whole genome shotgun (WGS) entry which is preliminary data.</text>
</comment>
<keyword evidence="2" id="KW-1185">Reference proteome</keyword>
<sequence length="156" mass="17846">MYQAILVNLKVAWNLTILNLSCSCKDNINMFVFALKLLNQSIEAEFNYRKQIKCKCKCVCEIRLKLNFVLVNTTGQNCHRTESITSDNNNSSLKDFQENNFMLSFYASKQLLCGLYFCSAFSKSELIALFCTSLNSAFCFSSVKLEMNCPTKQLFV</sequence>
<organism evidence="1 2">
    <name type="scientific">Trichinella britovi</name>
    <name type="common">Parasitic roundworm</name>
    <dbReference type="NCBI Taxonomy" id="45882"/>
    <lineage>
        <taxon>Eukaryota</taxon>
        <taxon>Metazoa</taxon>
        <taxon>Ecdysozoa</taxon>
        <taxon>Nematoda</taxon>
        <taxon>Enoplea</taxon>
        <taxon>Dorylaimia</taxon>
        <taxon>Trichinellida</taxon>
        <taxon>Trichinellidae</taxon>
        <taxon>Trichinella</taxon>
    </lineage>
</organism>
<dbReference type="Proteomes" id="UP000054653">
    <property type="component" value="Unassembled WGS sequence"/>
</dbReference>
<dbReference type="AlphaFoldDB" id="A0A0V1CJ21"/>
<gene>
    <name evidence="1" type="ORF">T03_2375</name>
</gene>